<evidence type="ECO:0000313" key="2">
    <source>
        <dbReference type="EMBL" id="OZI75617.1"/>
    </source>
</evidence>
<feature type="compositionally biased region" description="Low complexity" evidence="1">
    <location>
        <begin position="26"/>
        <end position="49"/>
    </location>
</feature>
<dbReference type="Gene3D" id="3.30.160.170">
    <property type="entry name" value="FlaG-like"/>
    <property type="match status" value="1"/>
</dbReference>
<protein>
    <submittedName>
        <fullName evidence="2">Flagellar protein</fullName>
    </submittedName>
</protein>
<dbReference type="PANTHER" id="PTHR37166">
    <property type="entry name" value="PROTEIN FLAG"/>
    <property type="match status" value="1"/>
</dbReference>
<organism evidence="2 3">
    <name type="scientific">Bordetella genomosp. 2</name>
    <dbReference type="NCBI Taxonomy" id="1983456"/>
    <lineage>
        <taxon>Bacteria</taxon>
        <taxon>Pseudomonadati</taxon>
        <taxon>Pseudomonadota</taxon>
        <taxon>Betaproteobacteria</taxon>
        <taxon>Burkholderiales</taxon>
        <taxon>Alcaligenaceae</taxon>
        <taxon>Bordetella</taxon>
    </lineage>
</organism>
<keyword evidence="3" id="KW-1185">Reference proteome</keyword>
<dbReference type="InterPro" id="IPR005186">
    <property type="entry name" value="FlaG"/>
</dbReference>
<gene>
    <name evidence="2" type="ORF">CAL24_10325</name>
</gene>
<evidence type="ECO:0000313" key="3">
    <source>
        <dbReference type="Proteomes" id="UP000215633"/>
    </source>
</evidence>
<dbReference type="PANTHER" id="PTHR37166:SF1">
    <property type="entry name" value="PROTEIN FLAG"/>
    <property type="match status" value="1"/>
</dbReference>
<keyword evidence="2" id="KW-0966">Cell projection</keyword>
<dbReference type="InterPro" id="IPR035924">
    <property type="entry name" value="FlaG-like_sf"/>
</dbReference>
<reference evidence="3" key="1">
    <citation type="submission" date="2017-05" db="EMBL/GenBank/DDBJ databases">
        <title>Complete and WGS of Bordetella genogroups.</title>
        <authorList>
            <person name="Spilker T."/>
            <person name="Lipuma J."/>
        </authorList>
    </citation>
    <scope>NUCLEOTIDE SEQUENCE [LARGE SCALE GENOMIC DNA]</scope>
    <source>
        <strain evidence="3">AU8256</strain>
    </source>
</reference>
<dbReference type="Pfam" id="PF03646">
    <property type="entry name" value="FlaG"/>
    <property type="match status" value="1"/>
</dbReference>
<evidence type="ECO:0000256" key="1">
    <source>
        <dbReference type="SAM" id="MobiDB-lite"/>
    </source>
</evidence>
<dbReference type="Proteomes" id="UP000215633">
    <property type="component" value="Unassembled WGS sequence"/>
</dbReference>
<dbReference type="SUPFAM" id="SSF160214">
    <property type="entry name" value="FlaG-like"/>
    <property type="match status" value="1"/>
</dbReference>
<dbReference type="RefSeq" id="WP_028356290.1">
    <property type="nucleotide sequence ID" value="NZ_NEVT01000006.1"/>
</dbReference>
<proteinExistence type="predicted"/>
<sequence length="125" mass="12913">MAVSPLAPAPLALPAAAVAPAPPEPAVAVTPAATSANSGGAQDAAAGDPGRPPLPLERALEEINQQLRAWSTQLQFEIDPNVHQVVVSIIDSETGDTIRTIPSETLLRIARMIVQMQGHAVQTTA</sequence>
<dbReference type="AlphaFoldDB" id="A0A261VP33"/>
<keyword evidence="2" id="KW-0282">Flagellum</keyword>
<accession>A0A261VP33</accession>
<feature type="region of interest" description="Disordered" evidence="1">
    <location>
        <begin position="20"/>
        <end position="55"/>
    </location>
</feature>
<name>A0A261VP33_9BORD</name>
<keyword evidence="2" id="KW-0969">Cilium</keyword>
<comment type="caution">
    <text evidence="2">The sequence shown here is derived from an EMBL/GenBank/DDBJ whole genome shotgun (WGS) entry which is preliminary data.</text>
</comment>
<dbReference type="EMBL" id="NEVT01000006">
    <property type="protein sequence ID" value="OZI75617.1"/>
    <property type="molecule type" value="Genomic_DNA"/>
</dbReference>